<organism evidence="1 2">
    <name type="scientific">Populus alba x Populus x berolinensis</name>
    <dbReference type="NCBI Taxonomy" id="444605"/>
    <lineage>
        <taxon>Eukaryota</taxon>
        <taxon>Viridiplantae</taxon>
        <taxon>Streptophyta</taxon>
        <taxon>Embryophyta</taxon>
        <taxon>Tracheophyta</taxon>
        <taxon>Spermatophyta</taxon>
        <taxon>Magnoliopsida</taxon>
        <taxon>eudicotyledons</taxon>
        <taxon>Gunneridae</taxon>
        <taxon>Pentapetalae</taxon>
        <taxon>rosids</taxon>
        <taxon>fabids</taxon>
        <taxon>Malpighiales</taxon>
        <taxon>Salicaceae</taxon>
        <taxon>Saliceae</taxon>
        <taxon>Populus</taxon>
    </lineage>
</organism>
<dbReference type="AlphaFoldDB" id="A0AAD6REW9"/>
<dbReference type="Proteomes" id="UP001164929">
    <property type="component" value="Chromosome 2"/>
</dbReference>
<evidence type="ECO:0000313" key="1">
    <source>
        <dbReference type="EMBL" id="KAJ7007608.1"/>
    </source>
</evidence>
<evidence type="ECO:0000313" key="2">
    <source>
        <dbReference type="Proteomes" id="UP001164929"/>
    </source>
</evidence>
<sequence length="126" mass="13631">MRSKTSDASVVHGTYGAAGGKVAVLSNRGGAVDVVVLVLWKKHGCREQKEYIDAVGGAVMTPQRKPVLPWLLRIEELRIVVSTNDAERNTTTHAVGWSLKLSVDSGGWLVAMRVNYFASFLCMADG</sequence>
<name>A0AAD6REW9_9ROSI</name>
<gene>
    <name evidence="1" type="ORF">NC653_006595</name>
</gene>
<comment type="caution">
    <text evidence="1">The sequence shown here is derived from an EMBL/GenBank/DDBJ whole genome shotgun (WGS) entry which is preliminary data.</text>
</comment>
<reference evidence="1" key="1">
    <citation type="journal article" date="2023" name="Mol. Ecol. Resour.">
        <title>Chromosome-level genome assembly of a triploid poplar Populus alba 'Berolinensis'.</title>
        <authorList>
            <person name="Chen S."/>
            <person name="Yu Y."/>
            <person name="Wang X."/>
            <person name="Wang S."/>
            <person name="Zhang T."/>
            <person name="Zhou Y."/>
            <person name="He R."/>
            <person name="Meng N."/>
            <person name="Wang Y."/>
            <person name="Liu W."/>
            <person name="Liu Z."/>
            <person name="Liu J."/>
            <person name="Guo Q."/>
            <person name="Huang H."/>
            <person name="Sederoff R.R."/>
            <person name="Wang G."/>
            <person name="Qu G."/>
            <person name="Chen S."/>
        </authorList>
    </citation>
    <scope>NUCLEOTIDE SEQUENCE</scope>
    <source>
        <strain evidence="1">SC-2020</strain>
    </source>
</reference>
<proteinExistence type="predicted"/>
<keyword evidence="2" id="KW-1185">Reference proteome</keyword>
<dbReference type="EMBL" id="JAQIZT010000002">
    <property type="protein sequence ID" value="KAJ7007608.1"/>
    <property type="molecule type" value="Genomic_DNA"/>
</dbReference>
<accession>A0AAD6REW9</accession>
<protein>
    <submittedName>
        <fullName evidence="1">Uncharacterized protein</fullName>
    </submittedName>
</protein>